<gene>
    <name evidence="2" type="ORF">SLEP1_g36189</name>
</gene>
<accession>A0AAV5KQQ4</accession>
<feature type="transmembrane region" description="Helical" evidence="1">
    <location>
        <begin position="12"/>
        <end position="30"/>
    </location>
</feature>
<keyword evidence="3" id="KW-1185">Reference proteome</keyword>
<organism evidence="2 3">
    <name type="scientific">Rubroshorea leprosula</name>
    <dbReference type="NCBI Taxonomy" id="152421"/>
    <lineage>
        <taxon>Eukaryota</taxon>
        <taxon>Viridiplantae</taxon>
        <taxon>Streptophyta</taxon>
        <taxon>Embryophyta</taxon>
        <taxon>Tracheophyta</taxon>
        <taxon>Spermatophyta</taxon>
        <taxon>Magnoliopsida</taxon>
        <taxon>eudicotyledons</taxon>
        <taxon>Gunneridae</taxon>
        <taxon>Pentapetalae</taxon>
        <taxon>rosids</taxon>
        <taxon>malvids</taxon>
        <taxon>Malvales</taxon>
        <taxon>Dipterocarpaceae</taxon>
        <taxon>Rubroshorea</taxon>
    </lineage>
</organism>
<evidence type="ECO:0000256" key="1">
    <source>
        <dbReference type="SAM" id="Phobius"/>
    </source>
</evidence>
<keyword evidence="1" id="KW-1133">Transmembrane helix</keyword>
<proteinExistence type="predicted"/>
<protein>
    <submittedName>
        <fullName evidence="2">Uncharacterized protein</fullName>
    </submittedName>
</protein>
<dbReference type="EMBL" id="BPVZ01000074">
    <property type="protein sequence ID" value="GKV26980.1"/>
    <property type="molecule type" value="Genomic_DNA"/>
</dbReference>
<evidence type="ECO:0000313" key="2">
    <source>
        <dbReference type="EMBL" id="GKV26980.1"/>
    </source>
</evidence>
<reference evidence="2 3" key="1">
    <citation type="journal article" date="2021" name="Commun. Biol.">
        <title>The genome of Shorea leprosula (Dipterocarpaceae) highlights the ecological relevance of drought in aseasonal tropical rainforests.</title>
        <authorList>
            <person name="Ng K.K.S."/>
            <person name="Kobayashi M.J."/>
            <person name="Fawcett J.A."/>
            <person name="Hatakeyama M."/>
            <person name="Paape T."/>
            <person name="Ng C.H."/>
            <person name="Ang C.C."/>
            <person name="Tnah L.H."/>
            <person name="Lee C.T."/>
            <person name="Nishiyama T."/>
            <person name="Sese J."/>
            <person name="O'Brien M.J."/>
            <person name="Copetti D."/>
            <person name="Mohd Noor M.I."/>
            <person name="Ong R.C."/>
            <person name="Putra M."/>
            <person name="Sireger I.Z."/>
            <person name="Indrioko S."/>
            <person name="Kosugi Y."/>
            <person name="Izuno A."/>
            <person name="Isagi Y."/>
            <person name="Lee S.L."/>
            <person name="Shimizu K.K."/>
        </authorList>
    </citation>
    <scope>NUCLEOTIDE SEQUENCE [LARGE SCALE GENOMIC DNA]</scope>
    <source>
        <strain evidence="2">214</strain>
    </source>
</reference>
<comment type="caution">
    <text evidence="2">The sequence shown here is derived from an EMBL/GenBank/DDBJ whole genome shotgun (WGS) entry which is preliminary data.</text>
</comment>
<keyword evidence="1" id="KW-0472">Membrane</keyword>
<evidence type="ECO:0000313" key="3">
    <source>
        <dbReference type="Proteomes" id="UP001054252"/>
    </source>
</evidence>
<dbReference type="Proteomes" id="UP001054252">
    <property type="component" value="Unassembled WGS sequence"/>
</dbReference>
<sequence length="36" mass="4251">MSPYGSIEDLKRVLFIALLGEIIFQLFFLCPRHHMD</sequence>
<name>A0AAV5KQQ4_9ROSI</name>
<dbReference type="AlphaFoldDB" id="A0AAV5KQQ4"/>
<keyword evidence="1" id="KW-0812">Transmembrane</keyword>